<feature type="compositionally biased region" description="Low complexity" evidence="1">
    <location>
        <begin position="177"/>
        <end position="205"/>
    </location>
</feature>
<accession>A0A8J7APB8</accession>
<evidence type="ECO:0000313" key="3">
    <source>
        <dbReference type="EMBL" id="MBE9078825.1"/>
    </source>
</evidence>
<feature type="region of interest" description="Disordered" evidence="1">
    <location>
        <begin position="119"/>
        <end position="208"/>
    </location>
</feature>
<dbReference type="AlphaFoldDB" id="A0A8J7APB8"/>
<dbReference type="RefSeq" id="WP_228021780.1">
    <property type="nucleotide sequence ID" value="NZ_JADEXG010000041.1"/>
</dbReference>
<evidence type="ECO:0000313" key="4">
    <source>
        <dbReference type="Proteomes" id="UP000636505"/>
    </source>
</evidence>
<organism evidence="3 4">
    <name type="scientific">Vasconcelosia minhoensis LEGE 07310</name>
    <dbReference type="NCBI Taxonomy" id="915328"/>
    <lineage>
        <taxon>Bacteria</taxon>
        <taxon>Bacillati</taxon>
        <taxon>Cyanobacteriota</taxon>
        <taxon>Cyanophyceae</taxon>
        <taxon>Nodosilineales</taxon>
        <taxon>Cymatolegaceae</taxon>
        <taxon>Vasconcelosia</taxon>
        <taxon>Vasconcelosia minhoensis</taxon>
    </lineage>
</organism>
<reference evidence="3" key="1">
    <citation type="submission" date="2020-10" db="EMBL/GenBank/DDBJ databases">
        <authorList>
            <person name="Castelo-Branco R."/>
            <person name="Eusebio N."/>
            <person name="Adriana R."/>
            <person name="Vieira A."/>
            <person name="Brugerolle De Fraissinette N."/>
            <person name="Rezende De Castro R."/>
            <person name="Schneider M.P."/>
            <person name="Vasconcelos V."/>
            <person name="Leao P.N."/>
        </authorList>
    </citation>
    <scope>NUCLEOTIDE SEQUENCE</scope>
    <source>
        <strain evidence="3">LEGE 07310</strain>
    </source>
</reference>
<evidence type="ECO:0000256" key="1">
    <source>
        <dbReference type="SAM" id="MobiDB-lite"/>
    </source>
</evidence>
<protein>
    <submittedName>
        <fullName evidence="3">Uncharacterized protein</fullName>
    </submittedName>
</protein>
<sequence>MVEMFVAQSLQQRQHRDPPRLWPLLAGLSMLVHGVLLGWVLPMMMRLRPASESQAGGFTVPIELVPGDNPAEAPAETLAEPLAGIANSPDGSLKPQTASAPSLLATQPSADLLKPSKQAPSLFTQPEPPPVQPEDPEDASRSPAPNPFRPAPPTQLPEPDPLATPAPSPVNPPPDNPSANAPDDPTDNGPDSAAAGTAAPTDAPTELPTLAGQPIEEAIPSGDRFDSASSVFMSLIGHGYVPDQFATDVHPEPPQPSAANPPGSPTASIILDPQQENCGDIDASQPGTFTFRVDISATGELIGAVPWDETGAAPSPTEDALACLLPTANLRFEPARGADGQPVYDGNLLIDVQVTPTAPG</sequence>
<comment type="caution">
    <text evidence="3">The sequence shown here is derived from an EMBL/GenBank/DDBJ whole genome shotgun (WGS) entry which is preliminary data.</text>
</comment>
<gene>
    <name evidence="3" type="ORF">IQ241_16240</name>
</gene>
<dbReference type="EMBL" id="JADEXG010000041">
    <property type="protein sequence ID" value="MBE9078825.1"/>
    <property type="molecule type" value="Genomic_DNA"/>
</dbReference>
<feature type="compositionally biased region" description="Pro residues" evidence="1">
    <location>
        <begin position="144"/>
        <end position="176"/>
    </location>
</feature>
<keyword evidence="2" id="KW-0472">Membrane</keyword>
<feature type="region of interest" description="Disordered" evidence="1">
    <location>
        <begin position="244"/>
        <end position="271"/>
    </location>
</feature>
<dbReference type="Proteomes" id="UP000636505">
    <property type="component" value="Unassembled WGS sequence"/>
</dbReference>
<keyword evidence="4" id="KW-1185">Reference proteome</keyword>
<feature type="transmembrane region" description="Helical" evidence="2">
    <location>
        <begin position="21"/>
        <end position="41"/>
    </location>
</feature>
<evidence type="ECO:0000256" key="2">
    <source>
        <dbReference type="SAM" id="Phobius"/>
    </source>
</evidence>
<keyword evidence="2" id="KW-0812">Transmembrane</keyword>
<proteinExistence type="predicted"/>
<name>A0A8J7APB8_9CYAN</name>
<keyword evidence="2" id="KW-1133">Transmembrane helix</keyword>